<dbReference type="PROSITE" id="PS51885">
    <property type="entry name" value="NEPRILYSIN"/>
    <property type="match status" value="1"/>
</dbReference>
<dbReference type="GO" id="GO:0004222">
    <property type="term" value="F:metalloendopeptidase activity"/>
    <property type="evidence" value="ECO:0007669"/>
    <property type="project" value="InterPro"/>
</dbReference>
<evidence type="ECO:0000313" key="3">
    <source>
        <dbReference type="EMBL" id="KIH56579.1"/>
    </source>
</evidence>
<name>A0A0C2GCH6_9BILA</name>
<dbReference type="EMBL" id="KN735537">
    <property type="protein sequence ID" value="KIH56579.1"/>
    <property type="molecule type" value="Genomic_DNA"/>
</dbReference>
<dbReference type="Gene3D" id="1.10.1380.10">
    <property type="entry name" value="Neutral endopeptidase , domain2"/>
    <property type="match status" value="1"/>
</dbReference>
<dbReference type="InterPro" id="IPR024079">
    <property type="entry name" value="MetalloPept_cat_dom_sf"/>
</dbReference>
<keyword evidence="4" id="KW-1185">Reference proteome</keyword>
<evidence type="ECO:0000259" key="2">
    <source>
        <dbReference type="Pfam" id="PF01431"/>
    </source>
</evidence>
<reference evidence="3 4" key="1">
    <citation type="submission" date="2013-12" db="EMBL/GenBank/DDBJ databases">
        <title>Draft genome of the parsitic nematode Ancylostoma duodenale.</title>
        <authorList>
            <person name="Mitreva M."/>
        </authorList>
    </citation>
    <scope>NUCLEOTIDE SEQUENCE [LARGE SCALE GENOMIC DNA]</scope>
    <source>
        <strain evidence="3 4">Zhejiang</strain>
    </source>
</reference>
<dbReference type="GO" id="GO:0016485">
    <property type="term" value="P:protein processing"/>
    <property type="evidence" value="ECO:0007669"/>
    <property type="project" value="TreeGrafter"/>
</dbReference>
<dbReference type="InterPro" id="IPR018497">
    <property type="entry name" value="Peptidase_M13_C"/>
</dbReference>
<accession>A0A0C2GCH6</accession>
<gene>
    <name evidence="3" type="ORF">ANCDUO_13240</name>
</gene>
<dbReference type="SUPFAM" id="SSF55486">
    <property type="entry name" value="Metalloproteases ('zincins'), catalytic domain"/>
    <property type="match status" value="1"/>
</dbReference>
<dbReference type="Pfam" id="PF01431">
    <property type="entry name" value="Peptidase_M13"/>
    <property type="match status" value="1"/>
</dbReference>
<sequence length="165" mass="18627">MLSADLPFPKLVDEIDRINSVNAYKSLLSNADRSDVCINPFDVSVYYDFSLNRIVIPTAALHSSYFGLNYPRAYNYGALGYIIAREMLRGFDHQGKDFDAEGNYGNWLPGNKIENFTKRMSCLSEKLEKENGEDVDGKSLDYIATSEGLKLAFKTMVIQTVSRNK</sequence>
<dbReference type="OrthoDB" id="5828345at2759"/>
<evidence type="ECO:0000256" key="1">
    <source>
        <dbReference type="ARBA" id="ARBA00007357"/>
    </source>
</evidence>
<dbReference type="PRINTS" id="PR00786">
    <property type="entry name" value="NEPRILYSIN"/>
</dbReference>
<dbReference type="GO" id="GO:0005886">
    <property type="term" value="C:plasma membrane"/>
    <property type="evidence" value="ECO:0007669"/>
    <property type="project" value="TreeGrafter"/>
</dbReference>
<evidence type="ECO:0000313" key="4">
    <source>
        <dbReference type="Proteomes" id="UP000054047"/>
    </source>
</evidence>
<dbReference type="PANTHER" id="PTHR11733">
    <property type="entry name" value="ZINC METALLOPROTEASE FAMILY M13 NEPRILYSIN-RELATED"/>
    <property type="match status" value="1"/>
</dbReference>
<dbReference type="Proteomes" id="UP000054047">
    <property type="component" value="Unassembled WGS sequence"/>
</dbReference>
<feature type="domain" description="Peptidase M13 C-terminal" evidence="2">
    <location>
        <begin position="46"/>
        <end position="129"/>
    </location>
</feature>
<dbReference type="Gene3D" id="3.40.390.10">
    <property type="entry name" value="Collagenase (Catalytic Domain)"/>
    <property type="match status" value="1"/>
</dbReference>
<dbReference type="InterPro" id="IPR000718">
    <property type="entry name" value="Peptidase_M13"/>
</dbReference>
<proteinExistence type="inferred from homology"/>
<organism evidence="3 4">
    <name type="scientific">Ancylostoma duodenale</name>
    <dbReference type="NCBI Taxonomy" id="51022"/>
    <lineage>
        <taxon>Eukaryota</taxon>
        <taxon>Metazoa</taxon>
        <taxon>Ecdysozoa</taxon>
        <taxon>Nematoda</taxon>
        <taxon>Chromadorea</taxon>
        <taxon>Rhabditida</taxon>
        <taxon>Rhabditina</taxon>
        <taxon>Rhabditomorpha</taxon>
        <taxon>Strongyloidea</taxon>
        <taxon>Ancylostomatidae</taxon>
        <taxon>Ancylostomatinae</taxon>
        <taxon>Ancylostoma</taxon>
    </lineage>
</organism>
<protein>
    <submittedName>
        <fullName evidence="3">Peptidase family M13</fullName>
    </submittedName>
</protein>
<dbReference type="PANTHER" id="PTHR11733:SF167">
    <property type="entry name" value="FI17812P1-RELATED"/>
    <property type="match status" value="1"/>
</dbReference>
<comment type="similarity">
    <text evidence="1">Belongs to the peptidase M13 family.</text>
</comment>
<dbReference type="InterPro" id="IPR042089">
    <property type="entry name" value="Peptidase_M13_dom_2"/>
</dbReference>
<dbReference type="AlphaFoldDB" id="A0A0C2GCH6"/>